<dbReference type="PANTHER" id="PTHR46694">
    <property type="entry name" value="AT-RICH INTERACTIVE DOMAIN-CONTAINING PROTEIN 4"/>
    <property type="match status" value="1"/>
</dbReference>
<evidence type="ECO:0000256" key="11">
    <source>
        <dbReference type="ARBA" id="ARBA00023180"/>
    </source>
</evidence>
<dbReference type="Gene3D" id="3.40.50.200">
    <property type="entry name" value="Peptidase S8/S53 domain"/>
    <property type="match status" value="1"/>
</dbReference>
<dbReference type="PROSITE" id="PS00138">
    <property type="entry name" value="SUBTILASE_SER"/>
    <property type="match status" value="1"/>
</dbReference>
<protein>
    <recommendedName>
        <fullName evidence="15">ARID domain-containing protein</fullName>
    </recommendedName>
</protein>
<dbReference type="InterPro" id="IPR003137">
    <property type="entry name" value="PA_domain"/>
</dbReference>
<dbReference type="InterPro" id="IPR001606">
    <property type="entry name" value="ARID_dom"/>
</dbReference>
<dbReference type="Gene3D" id="3.30.70.80">
    <property type="entry name" value="Peptidase S8 propeptide/proteinase inhibitor I9"/>
    <property type="match status" value="1"/>
</dbReference>
<dbReference type="SUPFAM" id="SSF52743">
    <property type="entry name" value="Subtilisin-like"/>
    <property type="match status" value="1"/>
</dbReference>
<dbReference type="Gene3D" id="2.60.40.2310">
    <property type="match status" value="1"/>
</dbReference>
<dbReference type="FunFam" id="3.30.70.80:FF:000003">
    <property type="entry name" value="Subtilisin-like protease SBT1.9"/>
    <property type="match status" value="1"/>
</dbReference>
<dbReference type="FunFam" id="3.40.50.200:FF:000006">
    <property type="entry name" value="Subtilisin-like protease SBT1.5"/>
    <property type="match status" value="1"/>
</dbReference>
<keyword evidence="17" id="KW-1185">Reference proteome</keyword>
<feature type="region of interest" description="Disordered" evidence="14">
    <location>
        <begin position="589"/>
        <end position="610"/>
    </location>
</feature>
<keyword evidence="10" id="KW-0862">Zinc</keyword>
<reference evidence="16" key="1">
    <citation type="submission" date="2023-03" db="EMBL/GenBank/DDBJ databases">
        <title>Chromosome-scale reference genome and RAD-based genetic map of yellow starthistle (Centaurea solstitialis) reveal putative structural variation and QTLs associated with invader traits.</title>
        <authorList>
            <person name="Reatini B."/>
            <person name="Cang F.A."/>
            <person name="Jiang Q."/>
            <person name="Mckibben M.T.W."/>
            <person name="Barker M.S."/>
            <person name="Rieseberg L.H."/>
            <person name="Dlugosch K.M."/>
        </authorList>
    </citation>
    <scope>NUCLEOTIDE SEQUENCE</scope>
    <source>
        <strain evidence="16">CAN-66</strain>
        <tissue evidence="16">Leaf</tissue>
    </source>
</reference>
<evidence type="ECO:0000256" key="5">
    <source>
        <dbReference type="ARBA" id="ARBA00022723"/>
    </source>
</evidence>
<dbReference type="CDD" id="cd02120">
    <property type="entry name" value="PA_subtilisin_like"/>
    <property type="match status" value="1"/>
</dbReference>
<dbReference type="GO" id="GO:0048731">
    <property type="term" value="P:system development"/>
    <property type="evidence" value="ECO:0007669"/>
    <property type="project" value="UniProtKB-ARBA"/>
</dbReference>
<dbReference type="InterPro" id="IPR013083">
    <property type="entry name" value="Znf_RING/FYVE/PHD"/>
</dbReference>
<dbReference type="GO" id="GO:0004252">
    <property type="term" value="F:serine-type endopeptidase activity"/>
    <property type="evidence" value="ECO:0007669"/>
    <property type="project" value="UniProtKB-UniRule"/>
</dbReference>
<dbReference type="Gene3D" id="3.50.30.30">
    <property type="match status" value="1"/>
</dbReference>
<dbReference type="InterPro" id="IPR042293">
    <property type="entry name" value="ARID4"/>
</dbReference>
<evidence type="ECO:0000256" key="1">
    <source>
        <dbReference type="ARBA" id="ARBA00004613"/>
    </source>
</evidence>
<dbReference type="SMART" id="SM01014">
    <property type="entry name" value="ARID"/>
    <property type="match status" value="1"/>
</dbReference>
<dbReference type="CDD" id="cd04852">
    <property type="entry name" value="Peptidases_S8_3"/>
    <property type="match status" value="1"/>
</dbReference>
<dbReference type="InterPro" id="IPR000209">
    <property type="entry name" value="Peptidase_S8/S53_dom"/>
</dbReference>
<keyword evidence="6" id="KW-0732">Signal</keyword>
<dbReference type="Gene3D" id="1.10.150.60">
    <property type="entry name" value="ARID DNA-binding domain"/>
    <property type="match status" value="1"/>
</dbReference>
<organism evidence="16 17">
    <name type="scientific">Centaurea solstitialis</name>
    <name type="common">yellow star-thistle</name>
    <dbReference type="NCBI Taxonomy" id="347529"/>
    <lineage>
        <taxon>Eukaryota</taxon>
        <taxon>Viridiplantae</taxon>
        <taxon>Streptophyta</taxon>
        <taxon>Embryophyta</taxon>
        <taxon>Tracheophyta</taxon>
        <taxon>Spermatophyta</taxon>
        <taxon>Magnoliopsida</taxon>
        <taxon>eudicotyledons</taxon>
        <taxon>Gunneridae</taxon>
        <taxon>Pentapetalae</taxon>
        <taxon>asterids</taxon>
        <taxon>campanulids</taxon>
        <taxon>Asterales</taxon>
        <taxon>Asteraceae</taxon>
        <taxon>Carduoideae</taxon>
        <taxon>Cardueae</taxon>
        <taxon>Centaureinae</taxon>
        <taxon>Centaurea</taxon>
    </lineage>
</organism>
<evidence type="ECO:0000256" key="4">
    <source>
        <dbReference type="ARBA" id="ARBA00022670"/>
    </source>
</evidence>
<evidence type="ECO:0000259" key="15">
    <source>
        <dbReference type="PROSITE" id="PS51011"/>
    </source>
</evidence>
<dbReference type="FunFam" id="3.50.30.30:FF:000005">
    <property type="entry name" value="subtilisin-like protease SBT1.5"/>
    <property type="match status" value="1"/>
</dbReference>
<dbReference type="InterPro" id="IPR010259">
    <property type="entry name" value="S8pro/Inhibitor_I9"/>
</dbReference>
<dbReference type="InterPro" id="IPR023828">
    <property type="entry name" value="Peptidase_S8_Ser-AS"/>
</dbReference>
<dbReference type="InterPro" id="IPR036431">
    <property type="entry name" value="ARID_dom_sf"/>
</dbReference>
<dbReference type="PROSITE" id="PS51011">
    <property type="entry name" value="ARID"/>
    <property type="match status" value="1"/>
</dbReference>
<dbReference type="GO" id="GO:0003677">
    <property type="term" value="F:DNA binding"/>
    <property type="evidence" value="ECO:0007669"/>
    <property type="project" value="InterPro"/>
</dbReference>
<comment type="caution">
    <text evidence="16">The sequence shown here is derived from an EMBL/GenBank/DDBJ whole genome shotgun (WGS) entry which is preliminary data.</text>
</comment>
<dbReference type="PANTHER" id="PTHR46694:SF1">
    <property type="entry name" value="AT-RICH INTERACTIVE DOMAIN-CONTAINING PROTEIN 4"/>
    <property type="match status" value="1"/>
</dbReference>
<dbReference type="Pfam" id="PF01388">
    <property type="entry name" value="ARID"/>
    <property type="match status" value="1"/>
</dbReference>
<dbReference type="InterPro" id="IPR036852">
    <property type="entry name" value="Peptidase_S8/S53_dom_sf"/>
</dbReference>
<evidence type="ECO:0000256" key="14">
    <source>
        <dbReference type="SAM" id="MobiDB-lite"/>
    </source>
</evidence>
<dbReference type="InterPro" id="IPR011011">
    <property type="entry name" value="Znf_FYVE_PHD"/>
</dbReference>
<keyword evidence="9 13" id="KW-0720">Serine protease</keyword>
<dbReference type="Proteomes" id="UP001172457">
    <property type="component" value="Chromosome 1"/>
</dbReference>
<dbReference type="Pfam" id="PF05922">
    <property type="entry name" value="Inhibitor_I9"/>
    <property type="match status" value="1"/>
</dbReference>
<sequence>MYVTLPYGQFGDGETQSRRLMKPMPLKLERRMYSQKALIIYHHHHCCSWRFHVQKMFHAQGTTKHTCCMLAVLCGRNSNRKDDFDDDVGLRFPFPEITSSGRLEVQTLNSPTTDEFRKVLDSVQPQIVYLQGELLPNDQVGSLVWEGAEDLPGLFGSSLPVTVYLEFPDGEKVAEALHLKGVPYVIYWKNAFSCYTACQFRHALFSVVQSSSSHTWDAFQLAYSSYRLYCVRTNHAFHGNSDEVNSKFGPCLLGDPPKINVPPPEAGGEDDEERYPEDLPAIKIYDDDVNVRFLVCGSASMLDASLLEPLEDGLNALLSIEMRGSKLHNRVSALPPPLQAGTFSRGVVTMRCDISTCSSAYISLLVSGSAQTCFDDQLLENHIKSEVIEKTQLVQAASISDENKLSSSEPRGSVSVACGATVCEVSMKVPVWASQVLRQLAPDATYRSLVALGVASVQGLAVASFEKDDADRLLFFCKQLENDIHSNISTSPIPTWMRQPLPSRKRSITNQEVGPGARNNGLISAHRSGVKQEVQEHRGMDSANGYAVRQKPKAAALRPIPHIRHQKMLPFAGISEANGHEFGGQVKTHVSSVPSGKHNGGGSAPVTHRKSLASSYQAKQLISLNPLPLKKHGCDRSPIHVCSEEEFLKDVMQFLILRGHNRLIPQGGLAEFPDAILNAKRLDLYNLYREVVSRGGFHVGNGINWKGQVFSKMRNHTVTNRMTGVGNTLKRHYETYLLEYELAHDDVDGECCLLCHSSAAGDWVNCGICGEWAHFGCDRRQGLGAFKDYAKTDGLEYICPQCSISNFKKKLPKTTTTNGLGGRNPSSMGRLGGLRYTLQRAGGKLRPTVWRHDPFAHLPLSHSFYSFSNLAVDTDINPLTTPTSTTTTTTITITIFKYQKPPPSTAPFRHRKMATFLPLYFLLFITLVSATNPIRQTTFIVRVQHDAKPSLFPTHRHWYQSSLTSISDQHLPSRILHTYDTVFHGFSAQLTALQASKLESAYGVLAVIPEQVRHLHTTRSPEFLGLKTSDTSGLLKESDFGSDLVIGVLDTGIWPERESFNDKGLGPVPEKWRGGCVVANGFPASSCNRKLIGAKYFSDGYEATNGKMNETVEHRSPRDSDGHGTHTASIAAGRYVFPASTLGYARGVAAGMAPKARLAAYKVCWNAGCFDSDILAAFDAAVHDGVDVISLSVGGVVVPYYLDAIAIGAYGASDHGVFVSASAGNGGPGGLTVTNVAPWVTTVGAGAIDRDFPADVKLGNGKLIPGVSVYGGPALAHHRLYPLIYAGNEGGDGYSASLCLEGSLNPNSVKGKIVLCDRGINSRAAKGEVVKKAGGVGMILANAVFDGEGLVADCHVLPATSVGASSGDEIRRYITSASKSKPPQATIIFKGTRINIRPAPVVASFSARGPNPESPDVLKPDIIAPGLNILAAWPDKVGPSGLASDKRKTEFNILSGTSMACPHVSGLAALLKAAHPEWSPAAVKSALITTAYTLDNRGETMIDESTGNSSTVMDFGAGHVHPQKAMDPGLIYDISSYDYIDFLCNSNYTTKNIQVITRKHADCKGAKRAGHSGNLNFPSMTAVFQQYGRRKMSTHFIRTVTNVGEAGSVYEVSVKPPRGAVVTVEPRRLVFRRVGQKRNFLVRVEVVAEKLSEGSSVTKSGWIEWSDGKHNVASPVVVTMQEPL</sequence>
<keyword evidence="5" id="KW-0479">Metal-binding</keyword>
<evidence type="ECO:0000256" key="13">
    <source>
        <dbReference type="PROSITE-ProRule" id="PRU01240"/>
    </source>
</evidence>
<dbReference type="GO" id="GO:0008270">
    <property type="term" value="F:zinc ion binding"/>
    <property type="evidence" value="ECO:0007669"/>
    <property type="project" value="UniProtKB-KW"/>
</dbReference>
<dbReference type="InterPro" id="IPR046450">
    <property type="entry name" value="PA_dom_sf"/>
</dbReference>
<comment type="similarity">
    <text evidence="2 13">Belongs to the peptidase S8 family.</text>
</comment>
<accession>A0AA38U7B0</accession>
<keyword evidence="11" id="KW-0325">Glycoprotein</keyword>
<dbReference type="Pfam" id="PF02225">
    <property type="entry name" value="PA"/>
    <property type="match status" value="1"/>
</dbReference>
<dbReference type="GO" id="GO:0005576">
    <property type="term" value="C:extracellular region"/>
    <property type="evidence" value="ECO:0007669"/>
    <property type="project" value="UniProtKB-SubCell"/>
</dbReference>
<dbReference type="PRINTS" id="PR00723">
    <property type="entry name" value="SUBTILISIN"/>
</dbReference>
<evidence type="ECO:0000256" key="10">
    <source>
        <dbReference type="ARBA" id="ARBA00022833"/>
    </source>
</evidence>
<dbReference type="Pfam" id="PF17766">
    <property type="entry name" value="fn3_6"/>
    <property type="match status" value="1"/>
</dbReference>
<evidence type="ECO:0000256" key="9">
    <source>
        <dbReference type="ARBA" id="ARBA00022825"/>
    </source>
</evidence>
<dbReference type="InterPro" id="IPR037045">
    <property type="entry name" value="S8pro/Inhibitor_I9_sf"/>
</dbReference>
<dbReference type="Gene3D" id="3.30.40.10">
    <property type="entry name" value="Zinc/RING finger domain, C3HC4 (zinc finger)"/>
    <property type="match status" value="1"/>
</dbReference>
<dbReference type="InterPro" id="IPR034197">
    <property type="entry name" value="Peptidases_S8_3"/>
</dbReference>
<evidence type="ECO:0000256" key="7">
    <source>
        <dbReference type="ARBA" id="ARBA00022771"/>
    </source>
</evidence>
<dbReference type="InterPro" id="IPR015500">
    <property type="entry name" value="Peptidase_S8_subtilisin-rel"/>
</dbReference>
<feature type="active site" description="Charge relay system" evidence="12 13">
    <location>
        <position position="1123"/>
    </location>
</feature>
<keyword evidence="7" id="KW-0863">Zinc-finger</keyword>
<evidence type="ECO:0000256" key="12">
    <source>
        <dbReference type="PIRSR" id="PIRSR615500-1"/>
    </source>
</evidence>
<dbReference type="Pfam" id="PF00082">
    <property type="entry name" value="Peptidase_S8"/>
    <property type="match status" value="1"/>
</dbReference>
<comment type="subcellular location">
    <subcellularLocation>
        <location evidence="1">Secreted</location>
    </subcellularLocation>
</comment>
<dbReference type="GO" id="GO:0006508">
    <property type="term" value="P:proteolysis"/>
    <property type="evidence" value="ECO:0007669"/>
    <property type="project" value="UniProtKB-KW"/>
</dbReference>
<feature type="active site" description="Charge relay system" evidence="12 13">
    <location>
        <position position="1050"/>
    </location>
</feature>
<dbReference type="CDD" id="cd16100">
    <property type="entry name" value="ARID"/>
    <property type="match status" value="1"/>
</dbReference>
<evidence type="ECO:0000256" key="2">
    <source>
        <dbReference type="ARBA" id="ARBA00011073"/>
    </source>
</evidence>
<dbReference type="SUPFAM" id="SSF57903">
    <property type="entry name" value="FYVE/PHD zinc finger"/>
    <property type="match status" value="1"/>
</dbReference>
<name>A0AA38U7B0_9ASTR</name>
<evidence type="ECO:0000313" key="17">
    <source>
        <dbReference type="Proteomes" id="UP001172457"/>
    </source>
</evidence>
<dbReference type="FunFam" id="2.60.40.2310:FF:000002">
    <property type="entry name" value="p69E protein-like"/>
    <property type="match status" value="1"/>
</dbReference>
<gene>
    <name evidence="16" type="ORF">OSB04_004492</name>
</gene>
<feature type="active site" description="Charge relay system" evidence="12 13">
    <location>
        <position position="1458"/>
    </location>
</feature>
<dbReference type="SUPFAM" id="SSF52025">
    <property type="entry name" value="PA domain"/>
    <property type="match status" value="1"/>
</dbReference>
<dbReference type="EMBL" id="JARYMX010000001">
    <property type="protein sequence ID" value="KAJ9568526.1"/>
    <property type="molecule type" value="Genomic_DNA"/>
</dbReference>
<dbReference type="CDD" id="cd15615">
    <property type="entry name" value="PHD_ARID4_like"/>
    <property type="match status" value="1"/>
</dbReference>
<dbReference type="SUPFAM" id="SSF46774">
    <property type="entry name" value="ARID-like"/>
    <property type="match status" value="1"/>
</dbReference>
<evidence type="ECO:0000256" key="6">
    <source>
        <dbReference type="ARBA" id="ARBA00022729"/>
    </source>
</evidence>
<proteinExistence type="inferred from homology"/>
<dbReference type="PROSITE" id="PS51892">
    <property type="entry name" value="SUBTILASE"/>
    <property type="match status" value="1"/>
</dbReference>
<evidence type="ECO:0000256" key="8">
    <source>
        <dbReference type="ARBA" id="ARBA00022801"/>
    </source>
</evidence>
<evidence type="ECO:0000313" key="16">
    <source>
        <dbReference type="EMBL" id="KAJ9568526.1"/>
    </source>
</evidence>
<keyword evidence="8 13" id="KW-0378">Hydrolase</keyword>
<dbReference type="InterPro" id="IPR041469">
    <property type="entry name" value="Subtilisin-like_FN3"/>
</dbReference>
<keyword evidence="4 13" id="KW-0645">Protease</keyword>
<evidence type="ECO:0000256" key="3">
    <source>
        <dbReference type="ARBA" id="ARBA00022525"/>
    </source>
</evidence>
<feature type="domain" description="ARID" evidence="15">
    <location>
        <begin position="641"/>
        <end position="745"/>
    </location>
</feature>
<keyword evidence="3" id="KW-0964">Secreted</keyword>